<name>A0ABZ2BR08_9RHOB</name>
<keyword evidence="2" id="KW-1185">Reference proteome</keyword>
<gene>
    <name evidence="1" type="ORF">ROLI_007360</name>
</gene>
<organism evidence="1 2">
    <name type="scientific">Roseobacter fucihabitans</name>
    <dbReference type="NCBI Taxonomy" id="1537242"/>
    <lineage>
        <taxon>Bacteria</taxon>
        <taxon>Pseudomonadati</taxon>
        <taxon>Pseudomonadota</taxon>
        <taxon>Alphaproteobacteria</taxon>
        <taxon>Rhodobacterales</taxon>
        <taxon>Roseobacteraceae</taxon>
        <taxon>Roseobacter</taxon>
    </lineage>
</organism>
<proteinExistence type="predicted"/>
<evidence type="ECO:0008006" key="3">
    <source>
        <dbReference type="Google" id="ProtNLM"/>
    </source>
</evidence>
<dbReference type="Pfam" id="PF06620">
    <property type="entry name" value="DUF1150"/>
    <property type="match status" value="1"/>
</dbReference>
<protein>
    <recommendedName>
        <fullName evidence="3">DUF1150 family protein</fullName>
    </recommendedName>
</protein>
<evidence type="ECO:0000313" key="2">
    <source>
        <dbReference type="Proteomes" id="UP001318682"/>
    </source>
</evidence>
<dbReference type="Proteomes" id="UP001318682">
    <property type="component" value="Chromosome"/>
</dbReference>
<dbReference type="InterPro" id="IPR009531">
    <property type="entry name" value="DUF1150"/>
</dbReference>
<dbReference type="EMBL" id="CP143423">
    <property type="protein sequence ID" value="WVX47665.1"/>
    <property type="molecule type" value="Genomic_DNA"/>
</dbReference>
<reference evidence="1 2" key="1">
    <citation type="submission" date="2015-07" db="EMBL/GenBank/DDBJ databases">
        <authorList>
            <person name="Voget S."/>
            <person name="Dogs M."/>
            <person name="Brinkhoff T.H."/>
            <person name="Daniel R."/>
        </authorList>
    </citation>
    <scope>NUCLEOTIDE SEQUENCE [LARGE SCALE GENOMIC DNA]</scope>
    <source>
        <strain evidence="1 2">B14</strain>
    </source>
</reference>
<evidence type="ECO:0000313" key="1">
    <source>
        <dbReference type="EMBL" id="WVX47665.1"/>
    </source>
</evidence>
<reference evidence="2" key="2">
    <citation type="submission" date="2024-01" db="EMBL/GenBank/DDBJ databases">
        <title>Roseobacter fucihabitans sp. nov., isolated from the brown alga Fucus spiralis.</title>
        <authorList>
            <person name="Hahnke S."/>
            <person name="Berger M."/>
            <person name="Schlingloff A."/>
            <person name="Athale I."/>
            <person name="Neumann-Schaal M."/>
            <person name="Adenaya A."/>
            <person name="Poehlein A."/>
            <person name="Daniel R."/>
            <person name="Pertersen J."/>
            <person name="Brinkhoff T."/>
        </authorList>
    </citation>
    <scope>NUCLEOTIDE SEQUENCE [LARGE SCALE GENOMIC DNA]</scope>
    <source>
        <strain evidence="2">B14</strain>
    </source>
</reference>
<dbReference type="RefSeq" id="WP_187428313.1">
    <property type="nucleotide sequence ID" value="NZ_CP143423.1"/>
</dbReference>
<accession>A0ABZ2BR08</accession>
<sequence length="77" mass="8615">MQEPQEPAETAPSENRIVYVKVVDVKELPSEVRDQAGDLNQLYAVHDSEGQQLALVADRNLAFRLARQNDYAPVAVH</sequence>